<proteinExistence type="predicted"/>
<evidence type="ECO:0000313" key="3">
    <source>
        <dbReference type="Proteomes" id="UP000799757"/>
    </source>
</evidence>
<dbReference type="Proteomes" id="UP000799757">
    <property type="component" value="Unassembled WGS sequence"/>
</dbReference>
<dbReference type="AlphaFoldDB" id="A0A6A6X444"/>
<feature type="region of interest" description="Disordered" evidence="1">
    <location>
        <begin position="162"/>
        <end position="209"/>
    </location>
</feature>
<feature type="compositionally biased region" description="Polar residues" evidence="1">
    <location>
        <begin position="28"/>
        <end position="38"/>
    </location>
</feature>
<evidence type="ECO:0000256" key="1">
    <source>
        <dbReference type="SAM" id="MobiDB-lite"/>
    </source>
</evidence>
<protein>
    <submittedName>
        <fullName evidence="2">Uncharacterized protein</fullName>
    </submittedName>
</protein>
<feature type="region of interest" description="Disordered" evidence="1">
    <location>
        <begin position="1"/>
        <end position="58"/>
    </location>
</feature>
<dbReference type="EMBL" id="MU002039">
    <property type="protein sequence ID" value="KAF2791079.1"/>
    <property type="molecule type" value="Genomic_DNA"/>
</dbReference>
<feature type="compositionally biased region" description="Polar residues" evidence="1">
    <location>
        <begin position="10"/>
        <end position="19"/>
    </location>
</feature>
<keyword evidence="3" id="KW-1185">Reference proteome</keyword>
<evidence type="ECO:0000313" key="2">
    <source>
        <dbReference type="EMBL" id="KAF2791079.1"/>
    </source>
</evidence>
<sequence>MPPSAKPRAQSPSTDTDSIQRAIAHISPSEQRPFTLTAPSAHGISIPHPSSQKQIPTPSPAIRTVINLSARNASNSQSSPPRTNQGAREKRAWWLAGVCSRLEPLSGEVRGKPRHVSVHMYLSLCDVTRDDGRRLCLRRYAHNVMPCSTRVSPIWQTDMGRLARGTTARDETTSGRRPSSSCIHVESPPADRPGRRCSQRDERDHARRTPIRIPVVAIIVGVSTSTSPQPHLSTLLPTIKETRIHSPSIP</sequence>
<organism evidence="2 3">
    <name type="scientific">Melanomma pulvis-pyrius CBS 109.77</name>
    <dbReference type="NCBI Taxonomy" id="1314802"/>
    <lineage>
        <taxon>Eukaryota</taxon>
        <taxon>Fungi</taxon>
        <taxon>Dikarya</taxon>
        <taxon>Ascomycota</taxon>
        <taxon>Pezizomycotina</taxon>
        <taxon>Dothideomycetes</taxon>
        <taxon>Pleosporomycetidae</taxon>
        <taxon>Pleosporales</taxon>
        <taxon>Melanommataceae</taxon>
        <taxon>Melanomma</taxon>
    </lineage>
</organism>
<feature type="compositionally biased region" description="Basic and acidic residues" evidence="1">
    <location>
        <begin position="192"/>
        <end position="207"/>
    </location>
</feature>
<reference evidence="2" key="1">
    <citation type="journal article" date="2020" name="Stud. Mycol.">
        <title>101 Dothideomycetes genomes: a test case for predicting lifestyles and emergence of pathogens.</title>
        <authorList>
            <person name="Haridas S."/>
            <person name="Albert R."/>
            <person name="Binder M."/>
            <person name="Bloem J."/>
            <person name="Labutti K."/>
            <person name="Salamov A."/>
            <person name="Andreopoulos B."/>
            <person name="Baker S."/>
            <person name="Barry K."/>
            <person name="Bills G."/>
            <person name="Bluhm B."/>
            <person name="Cannon C."/>
            <person name="Castanera R."/>
            <person name="Culley D."/>
            <person name="Daum C."/>
            <person name="Ezra D."/>
            <person name="Gonzalez J."/>
            <person name="Henrissat B."/>
            <person name="Kuo A."/>
            <person name="Liang C."/>
            <person name="Lipzen A."/>
            <person name="Lutzoni F."/>
            <person name="Magnuson J."/>
            <person name="Mondo S."/>
            <person name="Nolan M."/>
            <person name="Ohm R."/>
            <person name="Pangilinan J."/>
            <person name="Park H.-J."/>
            <person name="Ramirez L."/>
            <person name="Alfaro M."/>
            <person name="Sun H."/>
            <person name="Tritt A."/>
            <person name="Yoshinaga Y."/>
            <person name="Zwiers L.-H."/>
            <person name="Turgeon B."/>
            <person name="Goodwin S."/>
            <person name="Spatafora J."/>
            <person name="Crous P."/>
            <person name="Grigoriev I."/>
        </authorList>
    </citation>
    <scope>NUCLEOTIDE SEQUENCE</scope>
    <source>
        <strain evidence="2">CBS 109.77</strain>
    </source>
</reference>
<accession>A0A6A6X444</accession>
<gene>
    <name evidence="2" type="ORF">K505DRAFT_72273</name>
</gene>
<name>A0A6A6X444_9PLEO</name>